<proteinExistence type="inferred from homology"/>
<evidence type="ECO:0000313" key="12">
    <source>
        <dbReference type="EMBL" id="OAE32508.1"/>
    </source>
</evidence>
<comment type="caution">
    <text evidence="12">The sequence shown here is derived from an EMBL/GenBank/DDBJ whole genome shotgun (WGS) entry which is preliminary data.</text>
</comment>
<dbReference type="GO" id="GO:0002939">
    <property type="term" value="P:tRNA N1-guanine methylation"/>
    <property type="evidence" value="ECO:0007669"/>
    <property type="project" value="TreeGrafter"/>
</dbReference>
<evidence type="ECO:0000256" key="6">
    <source>
        <dbReference type="ARBA" id="ARBA00022694"/>
    </source>
</evidence>
<accession>A0A176WGY3</accession>
<evidence type="ECO:0000256" key="7">
    <source>
        <dbReference type="ARBA" id="ARBA00023128"/>
    </source>
</evidence>
<comment type="catalytic activity">
    <reaction evidence="9">
        <text>guanosine(37) in tRNA + S-adenosyl-L-methionine = N(1)-methylguanosine(37) in tRNA + S-adenosyl-L-homocysteine + H(+)</text>
        <dbReference type="Rhea" id="RHEA:36899"/>
        <dbReference type="Rhea" id="RHEA-COMP:10145"/>
        <dbReference type="Rhea" id="RHEA-COMP:10147"/>
        <dbReference type="ChEBI" id="CHEBI:15378"/>
        <dbReference type="ChEBI" id="CHEBI:57856"/>
        <dbReference type="ChEBI" id="CHEBI:59789"/>
        <dbReference type="ChEBI" id="CHEBI:73542"/>
        <dbReference type="ChEBI" id="CHEBI:74269"/>
        <dbReference type="EC" id="2.1.1.228"/>
    </reaction>
</comment>
<keyword evidence="2 9" id="KW-0963">Cytoplasm</keyword>
<feature type="binding site" evidence="9">
    <location>
        <position position="381"/>
    </location>
    <ligand>
        <name>S-adenosyl-L-methionine</name>
        <dbReference type="ChEBI" id="CHEBI:59789"/>
    </ligand>
</feature>
<keyword evidence="13" id="KW-1185">Reference proteome</keyword>
<dbReference type="InterPro" id="IPR025792">
    <property type="entry name" value="tRNA_Gua_MeTrfase_euk"/>
</dbReference>
<dbReference type="HAMAP" id="MF_03152">
    <property type="entry name" value="TRM5"/>
    <property type="match status" value="1"/>
</dbReference>
<feature type="region of interest" description="Disordered" evidence="10">
    <location>
        <begin position="466"/>
        <end position="497"/>
    </location>
</feature>
<dbReference type="SUPFAM" id="SSF53335">
    <property type="entry name" value="S-adenosyl-L-methionine-dependent methyltransferases"/>
    <property type="match status" value="1"/>
</dbReference>
<evidence type="ECO:0000256" key="3">
    <source>
        <dbReference type="ARBA" id="ARBA00022603"/>
    </source>
</evidence>
<dbReference type="InterPro" id="IPR030382">
    <property type="entry name" value="MeTrfase_TRM5/TYW2"/>
</dbReference>
<dbReference type="InterPro" id="IPR029063">
    <property type="entry name" value="SAM-dependent_MTases_sf"/>
</dbReference>
<comment type="subunit">
    <text evidence="9">Monomer.</text>
</comment>
<feature type="binding site" evidence="9">
    <location>
        <begin position="419"/>
        <end position="420"/>
    </location>
    <ligand>
        <name>S-adenosyl-L-methionine</name>
        <dbReference type="ChEBI" id="CHEBI:59789"/>
    </ligand>
</feature>
<dbReference type="PROSITE" id="PS51684">
    <property type="entry name" value="SAM_MT_TRM5_TYW2"/>
    <property type="match status" value="1"/>
</dbReference>
<protein>
    <recommendedName>
        <fullName evidence="9">tRNA (guanine(37)-N1)-methyltransferase</fullName>
        <ecNumber evidence="9">2.1.1.228</ecNumber>
    </recommendedName>
    <alternativeName>
        <fullName evidence="9">M1G-methyltransferase</fullName>
    </alternativeName>
    <alternativeName>
        <fullName evidence="9">tRNA [GM37] methyltransferase</fullName>
    </alternativeName>
    <alternativeName>
        <fullName evidence="9">tRNA methyltransferase 5 homolog</fullName>
    </alternativeName>
</protein>
<feature type="compositionally biased region" description="Basic and acidic residues" evidence="10">
    <location>
        <begin position="487"/>
        <end position="497"/>
    </location>
</feature>
<name>A0A176WGY3_MARPO</name>
<keyword evidence="4 9" id="KW-0808">Transferase</keyword>
<comment type="subcellular location">
    <subcellularLocation>
        <location evidence="9">Mitochondrion matrix</location>
    </subcellularLocation>
    <subcellularLocation>
        <location evidence="9">Nucleus</location>
    </subcellularLocation>
    <subcellularLocation>
        <location evidence="9">Cytoplasm</location>
    </subcellularLocation>
    <text evidence="9">Predominantly in the mitochondria and in the nucleus.</text>
</comment>
<dbReference type="PANTHER" id="PTHR23245">
    <property type="entry name" value="TRNA METHYLTRANSFERASE"/>
    <property type="match status" value="1"/>
</dbReference>
<dbReference type="FunFam" id="3.30.300.110:FF:000004">
    <property type="entry name" value="tRNA (guanine(37)-N1)-methyltransferase"/>
    <property type="match status" value="1"/>
</dbReference>
<evidence type="ECO:0000313" key="13">
    <source>
        <dbReference type="Proteomes" id="UP000077202"/>
    </source>
</evidence>
<organism evidence="12 13">
    <name type="scientific">Marchantia polymorpha subsp. ruderalis</name>
    <dbReference type="NCBI Taxonomy" id="1480154"/>
    <lineage>
        <taxon>Eukaryota</taxon>
        <taxon>Viridiplantae</taxon>
        <taxon>Streptophyta</taxon>
        <taxon>Embryophyta</taxon>
        <taxon>Marchantiophyta</taxon>
        <taxon>Marchantiopsida</taxon>
        <taxon>Marchantiidae</taxon>
        <taxon>Marchantiales</taxon>
        <taxon>Marchantiaceae</taxon>
        <taxon>Marchantia</taxon>
    </lineage>
</organism>
<dbReference type="Gene3D" id="3.30.300.110">
    <property type="entry name" value="Met-10+ protein-like domains"/>
    <property type="match status" value="1"/>
</dbReference>
<dbReference type="Pfam" id="PF25133">
    <property type="entry name" value="TYW2_N_2"/>
    <property type="match status" value="1"/>
</dbReference>
<dbReference type="InterPro" id="IPR056744">
    <property type="entry name" value="TRM5/TYW2-like_N"/>
</dbReference>
<dbReference type="EMBL" id="LVLJ01000808">
    <property type="protein sequence ID" value="OAE32508.1"/>
    <property type="molecule type" value="Genomic_DNA"/>
</dbReference>
<dbReference type="GO" id="GO:0052906">
    <property type="term" value="F:tRNA (guanine(37)-N1)-methyltransferase activity"/>
    <property type="evidence" value="ECO:0007669"/>
    <property type="project" value="UniProtKB-UniRule"/>
</dbReference>
<dbReference type="GO" id="GO:0005634">
    <property type="term" value="C:nucleus"/>
    <property type="evidence" value="ECO:0007669"/>
    <property type="project" value="UniProtKB-SubCell"/>
</dbReference>
<keyword evidence="8 9" id="KW-0539">Nucleus</keyword>
<feature type="binding site" evidence="9">
    <location>
        <begin position="447"/>
        <end position="448"/>
    </location>
    <ligand>
        <name>S-adenosyl-L-methionine</name>
        <dbReference type="ChEBI" id="CHEBI:59789"/>
    </ligand>
</feature>
<dbReference type="InterPro" id="IPR056743">
    <property type="entry name" value="TRM5-TYW2-like_MTfase"/>
</dbReference>
<feature type="domain" description="SAM-dependent methyltransferase TRM5/TYW2-type" evidence="11">
    <location>
        <begin position="291"/>
        <end position="613"/>
    </location>
</feature>
<gene>
    <name evidence="12" type="ORF">AXG93_3242s1300</name>
</gene>
<evidence type="ECO:0000256" key="9">
    <source>
        <dbReference type="HAMAP-Rule" id="MF_03152"/>
    </source>
</evidence>
<evidence type="ECO:0000256" key="8">
    <source>
        <dbReference type="ARBA" id="ARBA00023242"/>
    </source>
</evidence>
<dbReference type="Gene3D" id="3.40.50.150">
    <property type="entry name" value="Vaccinia Virus protein VP39"/>
    <property type="match status" value="1"/>
</dbReference>
<dbReference type="AlphaFoldDB" id="A0A176WGY3"/>
<feature type="region of interest" description="Disordered" evidence="10">
    <location>
        <begin position="37"/>
        <end position="56"/>
    </location>
</feature>
<feature type="binding site" evidence="9">
    <location>
        <position position="532"/>
    </location>
    <ligand>
        <name>S-adenosyl-L-methionine</name>
        <dbReference type="ChEBI" id="CHEBI:59789"/>
    </ligand>
</feature>
<dbReference type="EC" id="2.1.1.228" evidence="9"/>
<feature type="region of interest" description="Disordered" evidence="10">
    <location>
        <begin position="635"/>
        <end position="680"/>
    </location>
</feature>
<feature type="compositionally biased region" description="Basic and acidic residues" evidence="10">
    <location>
        <begin position="37"/>
        <end position="52"/>
    </location>
</feature>
<evidence type="ECO:0000256" key="10">
    <source>
        <dbReference type="SAM" id="MobiDB-lite"/>
    </source>
</evidence>
<dbReference type="GO" id="GO:0005759">
    <property type="term" value="C:mitochondrial matrix"/>
    <property type="evidence" value="ECO:0007669"/>
    <property type="project" value="UniProtKB-SubCell"/>
</dbReference>
<evidence type="ECO:0000256" key="5">
    <source>
        <dbReference type="ARBA" id="ARBA00022691"/>
    </source>
</evidence>
<dbReference type="Proteomes" id="UP000077202">
    <property type="component" value="Unassembled WGS sequence"/>
</dbReference>
<comment type="similarity">
    <text evidence="1">Belongs to the class I-like SAM-binding methyltransferase superfamily. TRM5/TYW2 family.</text>
</comment>
<sequence length="778" mass="87859">MLVLGWMKTNRQSRFMYLRCTPQTQYSIDSKVTALRHEERNHRRTRKLESRERARRALSGRSGELRARKCEEEADEEEELEFAAVDAVSHRGLMSADFTSCLSLRPNPSCFRSLAHTQAGGGRPGGLFASWSQRFWDRPRCALRCCLVLRSFAAAAVATAAAPLPLGRMKEDSEHAVVLDREKFKRKLQLKALRIPKEHSHFVSKTLSRFTLERQRLKHVIHDPLSAQNRLVLLAENVSETGLPEEKVAAIKEVTEVEFIPHEIDLDYSYFTVEQVLKEILPEGWKVPASFETVGHIAHLNLTDELLPYRKVIAEVFLDKNSPKIRTIVNKVGTISNEFRVPTWEVLAGDTDLVAEVKQQGSTFRLDFGLVYWNSRLEFEHKRLPSQFKPGQVIVDMFAGIGPFAIPAAQKGCVVLANDLNPDSIKYLKINAKVNKVEGRVFAYNMDAREFMKHIVKKVATDTDSVKTLEDGDQNGSPAKGPPFSTERADATGEDRKQEAKEFKVKGKAKGKQDVQVPPPMPWEGFHHVPMNLPASALEFLDVFQGLLSRDHWKGPMPRIHCYCFMRAIETHADVLKRAEGILGGVIKDPQVWTVRDVAPNKIMLCISFDLPEAVAFGEVSEEVSPAKFLPAQENLESAPEEVSSPQPVQLQRTRRSKEWNESPKNGTHGHDDIPDGSNTAQTLEVSEDCDRYVTKVTSIAVQKLIIDSNPTPLMLLEYVQNKSYSWAIKKGENSDVNSGYHHGTDYRPLVEQPRAFKCGTQFDWRELTWVGGSRSQM</sequence>
<dbReference type="CDD" id="cd02440">
    <property type="entry name" value="AdoMet_MTases"/>
    <property type="match status" value="1"/>
</dbReference>
<evidence type="ECO:0000256" key="1">
    <source>
        <dbReference type="ARBA" id="ARBA00009775"/>
    </source>
</evidence>
<keyword evidence="6 9" id="KW-0819">tRNA processing</keyword>
<keyword evidence="7 9" id="KW-0496">Mitochondrion</keyword>
<comment type="function">
    <text evidence="9">Specifically methylates the N1 position of guanosine-37 in various cytoplasmic and mitochondrial tRNAs. Methylation is not dependent on the nature of the nucleoside 5' of the target nucleoside. This is the first step in the biosynthesis of wybutosine (yW), a modified base adjacent to the anticodon of tRNAs and required for accurate decoding.</text>
</comment>
<keyword evidence="5 9" id="KW-0949">S-adenosyl-L-methionine</keyword>
<dbReference type="PANTHER" id="PTHR23245:SF36">
    <property type="entry name" value="TRNA (GUANINE(37)-N1)-METHYLTRANSFERASE"/>
    <property type="match status" value="1"/>
</dbReference>
<evidence type="ECO:0000259" key="11">
    <source>
        <dbReference type="PROSITE" id="PS51684"/>
    </source>
</evidence>
<reference evidence="12" key="1">
    <citation type="submission" date="2016-03" db="EMBL/GenBank/DDBJ databases">
        <title>Mechanisms controlling the formation of the plant cell surface in tip-growing cells are functionally conserved among land plants.</title>
        <authorList>
            <person name="Honkanen S."/>
            <person name="Jones V.A."/>
            <person name="Morieri G."/>
            <person name="Champion C."/>
            <person name="Hetherington A.J."/>
            <person name="Kelly S."/>
            <person name="Saint-Marcoux D."/>
            <person name="Proust H."/>
            <person name="Prescott H."/>
            <person name="Dolan L."/>
        </authorList>
    </citation>
    <scope>NUCLEOTIDE SEQUENCE [LARGE SCALE GENOMIC DNA]</scope>
    <source>
        <tissue evidence="12">Whole gametophyte</tissue>
    </source>
</reference>
<comment type="similarity">
    <text evidence="9">Belongs to the TRM5 / TYW2 family.</text>
</comment>
<keyword evidence="3 9" id="KW-0489">Methyltransferase</keyword>
<evidence type="ECO:0000256" key="2">
    <source>
        <dbReference type="ARBA" id="ARBA00022490"/>
    </source>
</evidence>
<dbReference type="Pfam" id="PF02475">
    <property type="entry name" value="TRM5-TYW2_MTfase"/>
    <property type="match status" value="1"/>
</dbReference>
<evidence type="ECO:0000256" key="4">
    <source>
        <dbReference type="ARBA" id="ARBA00022679"/>
    </source>
</evidence>